<sequence>MSLKIFNDIIALLANALRFYALKYFVGIFVQKEESRWKHVSILYIIGWAWTSAISLLFSSPAMNILSNITSLFLIFFPYRIKKTKKCLAVFVIYVINALVDSIVILSLTKYTMGQPVNQVCECITSFALLFIAIIIQRTTEPEKEITLPALNMAALLMVPVVSIVYIYYLIIVAHEIKEIVIFAALALLFINILIFYLYHSLLKFYSARMNEQVFKQMLEVYSYQLDIARESEERAKALRHDIKHHIIELSAMAKKNNNDDMIKYLSGMKDFMLNPKEYSTTGNQEIDGVLNYMLQKANKTLNQVDVQINIPKDLYFNNFNICVILGNLVDNAVREASKSKEKLLTIKMQIKQEVLLIFIENSYSGKILEKRNGLQTTQPELAIHGIGLENVKKVVIANGGEIKIDYTSNRFCVQVLLYMSRIKN</sequence>
<evidence type="ECO:0000313" key="4">
    <source>
        <dbReference type="EMBL" id="MZL35530.1"/>
    </source>
</evidence>
<dbReference type="Pfam" id="PF14501">
    <property type="entry name" value="HATPase_c_5"/>
    <property type="match status" value="1"/>
</dbReference>
<organism evidence="3 5">
    <name type="scientific">Blautia wexlerae</name>
    <dbReference type="NCBI Taxonomy" id="418240"/>
    <lineage>
        <taxon>Bacteria</taxon>
        <taxon>Bacillati</taxon>
        <taxon>Bacillota</taxon>
        <taxon>Clostridia</taxon>
        <taxon>Lachnospirales</taxon>
        <taxon>Lachnospiraceae</taxon>
        <taxon>Blautia</taxon>
    </lineage>
</organism>
<keyword evidence="4" id="KW-0067">ATP-binding</keyword>
<dbReference type="Gene3D" id="3.30.565.10">
    <property type="entry name" value="Histidine kinase-like ATPase, C-terminal domain"/>
    <property type="match status" value="1"/>
</dbReference>
<dbReference type="EMBL" id="WWVQ01000109">
    <property type="protein sequence ID" value="MZL35530.1"/>
    <property type="molecule type" value="Genomic_DNA"/>
</dbReference>
<evidence type="ECO:0000259" key="2">
    <source>
        <dbReference type="Pfam" id="PF14501"/>
    </source>
</evidence>
<feature type="transmembrane region" description="Helical" evidence="1">
    <location>
        <begin position="148"/>
        <end position="174"/>
    </location>
</feature>
<feature type="domain" description="Sensor histidine kinase NatK-like C-terminal" evidence="2">
    <location>
        <begin position="318"/>
        <end position="418"/>
    </location>
</feature>
<dbReference type="GO" id="GO:0005524">
    <property type="term" value="F:ATP binding"/>
    <property type="evidence" value="ECO:0007669"/>
    <property type="project" value="UniProtKB-KW"/>
</dbReference>
<dbReference type="InterPro" id="IPR032834">
    <property type="entry name" value="NatK-like_C"/>
</dbReference>
<feature type="transmembrane region" description="Helical" evidence="1">
    <location>
        <begin position="180"/>
        <end position="199"/>
    </location>
</feature>
<dbReference type="RefSeq" id="WP_055152150.1">
    <property type="nucleotide sequence ID" value="NZ_CZAW01000028.1"/>
</dbReference>
<keyword evidence="4" id="KW-0547">Nucleotide-binding</keyword>
<reference evidence="4 6" key="2">
    <citation type="journal article" date="2019" name="Nat. Med.">
        <title>A library of human gut bacterial isolates paired with longitudinal multiomics data enables mechanistic microbiome research.</title>
        <authorList>
            <person name="Poyet M."/>
            <person name="Groussin M."/>
            <person name="Gibbons S.M."/>
            <person name="Avila-Pacheco J."/>
            <person name="Jiang X."/>
            <person name="Kearney S.M."/>
            <person name="Perrotta A.R."/>
            <person name="Berdy B."/>
            <person name="Zhao S."/>
            <person name="Lieberman T.D."/>
            <person name="Swanson P.K."/>
            <person name="Smith M."/>
            <person name="Roesemann S."/>
            <person name="Alexander J.E."/>
            <person name="Rich S.A."/>
            <person name="Livny J."/>
            <person name="Vlamakis H."/>
            <person name="Clish C."/>
            <person name="Bullock K."/>
            <person name="Deik A."/>
            <person name="Scott J."/>
            <person name="Pierce K.A."/>
            <person name="Xavier R.J."/>
            <person name="Alm E.J."/>
        </authorList>
    </citation>
    <scope>NUCLEOTIDE SEQUENCE [LARGE SCALE GENOMIC DNA]</scope>
    <source>
        <strain evidence="4 6">BIOML-A1</strain>
    </source>
</reference>
<feature type="transmembrane region" description="Helical" evidence="1">
    <location>
        <begin position="12"/>
        <end position="30"/>
    </location>
</feature>
<keyword evidence="1" id="KW-0472">Membrane</keyword>
<feature type="transmembrane region" description="Helical" evidence="1">
    <location>
        <begin position="117"/>
        <end position="136"/>
    </location>
</feature>
<dbReference type="InterPro" id="IPR036890">
    <property type="entry name" value="HATPase_C_sf"/>
</dbReference>
<dbReference type="EMBL" id="CZAW01000028">
    <property type="protein sequence ID" value="CUP72266.1"/>
    <property type="molecule type" value="Genomic_DNA"/>
</dbReference>
<protein>
    <submittedName>
        <fullName evidence="4">ATP-binding protein</fullName>
    </submittedName>
    <submittedName>
        <fullName evidence="3">Predicted signal transduction protein with a C-terminal ATPase domain</fullName>
    </submittedName>
</protein>
<evidence type="ECO:0000256" key="1">
    <source>
        <dbReference type="SAM" id="Phobius"/>
    </source>
</evidence>
<dbReference type="AlphaFoldDB" id="A0A174QKF9"/>
<evidence type="ECO:0000313" key="3">
    <source>
        <dbReference type="EMBL" id="CUP72266.1"/>
    </source>
</evidence>
<evidence type="ECO:0000313" key="6">
    <source>
        <dbReference type="Proteomes" id="UP000477285"/>
    </source>
</evidence>
<evidence type="ECO:0000313" key="5">
    <source>
        <dbReference type="Proteomes" id="UP000095712"/>
    </source>
</evidence>
<dbReference type="SUPFAM" id="SSF55874">
    <property type="entry name" value="ATPase domain of HSP90 chaperone/DNA topoisomerase II/histidine kinase"/>
    <property type="match status" value="1"/>
</dbReference>
<keyword evidence="1" id="KW-1133">Transmembrane helix</keyword>
<accession>A0A174QKF9</accession>
<reference evidence="3 5" key="1">
    <citation type="submission" date="2015-09" db="EMBL/GenBank/DDBJ databases">
        <authorList>
            <consortium name="Pathogen Informatics"/>
        </authorList>
    </citation>
    <scope>NUCLEOTIDE SEQUENCE [LARGE SCALE GENOMIC DNA]</scope>
    <source>
        <strain evidence="3 5">2789STDY5834911</strain>
    </source>
</reference>
<gene>
    <name evidence="3" type="ORF">ERS852523_02582</name>
    <name evidence="4" type="ORF">GT728_20775</name>
</gene>
<feature type="transmembrane region" description="Helical" evidence="1">
    <location>
        <begin position="88"/>
        <end position="111"/>
    </location>
</feature>
<name>A0A174QKF9_9FIRM</name>
<dbReference type="Proteomes" id="UP000477285">
    <property type="component" value="Unassembled WGS sequence"/>
</dbReference>
<feature type="transmembrane region" description="Helical" evidence="1">
    <location>
        <begin position="42"/>
        <end position="59"/>
    </location>
</feature>
<dbReference type="Proteomes" id="UP000095712">
    <property type="component" value="Unassembled WGS sequence"/>
</dbReference>
<proteinExistence type="predicted"/>
<keyword evidence="1" id="KW-0812">Transmembrane</keyword>